<reference evidence="1" key="1">
    <citation type="submission" date="2024-05" db="EMBL/GenBank/DDBJ databases">
        <title>Avian Migration-Mediated Cross-Species Transmission and Recombination Shaping the Diversity of Gammacoronaviruses and Deltacoronaviruses.</title>
        <authorList>
            <person name="Han Y."/>
            <person name="Xu P."/>
            <person name="Xu Y."/>
            <person name="Wang Y."/>
            <person name="Hu J."/>
            <person name="Ma M."/>
            <person name="Li Z."/>
            <person name="Bo S."/>
            <person name="Zhao C."/>
            <person name="Ji L."/>
            <person name="Yuan Y."/>
            <person name="Zhao W."/>
            <person name="Wang J."/>
            <person name="Jin Q."/>
            <person name="Wu Z."/>
            <person name="He G."/>
        </authorList>
    </citation>
    <scope>NUCLEOTIDE SEQUENCE</scope>
    <source>
        <strain evidence="1">AvMp-DeltaCoV/SH21-SH159</strain>
    </source>
</reference>
<dbReference type="EMBL" id="PP845503">
    <property type="protein sequence ID" value="XDG24708.1"/>
    <property type="molecule type" value="Genomic_RNA"/>
</dbReference>
<accession>A0AB39AGD6</accession>
<protein>
    <submittedName>
        <fullName evidence="1">Uncharacterized protein</fullName>
    </submittedName>
</protein>
<organism evidence="1">
    <name type="scientific">Bird deltacoronavirus HKU20</name>
    <dbReference type="NCBI Taxonomy" id="3237953"/>
    <lineage>
        <taxon>Viruses</taxon>
        <taxon>Riboviria</taxon>
        <taxon>Orthornavirae</taxon>
        <taxon>Pisuviricota</taxon>
        <taxon>Pisoniviricetes</taxon>
        <taxon>Nidovirales</taxon>
        <taxon>Cornidovirineae</taxon>
        <taxon>Coronaviridae</taxon>
        <taxon>Orthocoronavirinae</taxon>
        <taxon>Deltacoronavirus</taxon>
    </lineage>
</organism>
<proteinExistence type="predicted"/>
<evidence type="ECO:0000313" key="1">
    <source>
        <dbReference type="EMBL" id="XDG24708.1"/>
    </source>
</evidence>
<name>A0AB39AGD6_9NIDO</name>
<sequence>MAQIVKTPLEASTQAMTASLGYSQCKCDWHESKKTPQLPLCMANSIHYNCKLHFAAPRLCCLCWSDLEHQRKLLQAAIAASNEVWQYVTTV</sequence>